<dbReference type="CDD" id="cd11328">
    <property type="entry name" value="AmyAc_maltase"/>
    <property type="match status" value="1"/>
</dbReference>
<dbReference type="InterPro" id="IPR017853">
    <property type="entry name" value="GH"/>
</dbReference>
<reference evidence="5 6" key="1">
    <citation type="submission" date="2020-08" db="EMBL/GenBank/DDBJ databases">
        <authorList>
            <person name="Hejnol A."/>
        </authorList>
    </citation>
    <scope>NUCLEOTIDE SEQUENCE [LARGE SCALE GENOMIC DNA]</scope>
</reference>
<keyword evidence="3" id="KW-0472">Membrane</keyword>
<keyword evidence="1" id="KW-0325">Glycoprotein</keyword>
<dbReference type="Proteomes" id="UP000549394">
    <property type="component" value="Unassembled WGS sequence"/>
</dbReference>
<dbReference type="Gene3D" id="3.90.400.10">
    <property type="entry name" value="Oligo-1,6-glucosidase, Domain 2"/>
    <property type="match status" value="1"/>
</dbReference>
<evidence type="ECO:0000259" key="4">
    <source>
        <dbReference type="SMART" id="SM00642"/>
    </source>
</evidence>
<gene>
    <name evidence="5" type="ORF">DGYR_LOCUS7019</name>
</gene>
<feature type="transmembrane region" description="Helical" evidence="3">
    <location>
        <begin position="36"/>
        <end position="58"/>
    </location>
</feature>
<dbReference type="InterPro" id="IPR045857">
    <property type="entry name" value="O16G_dom_2"/>
</dbReference>
<protein>
    <submittedName>
        <fullName evidence="5">DgyrCDS7370</fullName>
    </submittedName>
</protein>
<feature type="compositionally biased region" description="Polar residues" evidence="2">
    <location>
        <begin position="10"/>
        <end position="25"/>
    </location>
</feature>
<keyword evidence="6" id="KW-1185">Reference proteome</keyword>
<dbReference type="PANTHER" id="PTHR10357">
    <property type="entry name" value="ALPHA-AMYLASE FAMILY MEMBER"/>
    <property type="match status" value="1"/>
</dbReference>
<comment type="caution">
    <text evidence="5">The sequence shown here is derived from an EMBL/GenBank/DDBJ whole genome shotgun (WGS) entry which is preliminary data.</text>
</comment>
<accession>A0A7I8VR18</accession>
<dbReference type="InterPro" id="IPR013780">
    <property type="entry name" value="Glyco_hydro_b"/>
</dbReference>
<dbReference type="AlphaFoldDB" id="A0A7I8VR18"/>
<dbReference type="GO" id="GO:0005975">
    <property type="term" value="P:carbohydrate metabolic process"/>
    <property type="evidence" value="ECO:0007669"/>
    <property type="project" value="InterPro"/>
</dbReference>
<evidence type="ECO:0000313" key="6">
    <source>
        <dbReference type="Proteomes" id="UP000549394"/>
    </source>
</evidence>
<dbReference type="EMBL" id="CAJFCJ010000009">
    <property type="protein sequence ID" value="CAD5118687.1"/>
    <property type="molecule type" value="Genomic_DNA"/>
</dbReference>
<dbReference type="SMART" id="SM00642">
    <property type="entry name" value="Aamy"/>
    <property type="match status" value="1"/>
</dbReference>
<keyword evidence="3" id="KW-1133">Transmembrane helix</keyword>
<dbReference type="PANTHER" id="PTHR10357:SF179">
    <property type="entry name" value="NEUTRAL AND BASIC AMINO ACID TRANSPORT PROTEIN RBAT"/>
    <property type="match status" value="1"/>
</dbReference>
<evidence type="ECO:0000256" key="2">
    <source>
        <dbReference type="SAM" id="MobiDB-lite"/>
    </source>
</evidence>
<proteinExistence type="predicted"/>
<feature type="domain" description="Glycosyl hydrolase family 13 catalytic" evidence="4">
    <location>
        <begin position="76"/>
        <end position="467"/>
    </location>
</feature>
<evidence type="ECO:0000256" key="1">
    <source>
        <dbReference type="ARBA" id="ARBA00023180"/>
    </source>
</evidence>
<dbReference type="Pfam" id="PF00128">
    <property type="entry name" value="Alpha-amylase"/>
    <property type="match status" value="1"/>
</dbReference>
<organism evidence="5 6">
    <name type="scientific">Dimorphilus gyrociliatus</name>
    <dbReference type="NCBI Taxonomy" id="2664684"/>
    <lineage>
        <taxon>Eukaryota</taxon>
        <taxon>Metazoa</taxon>
        <taxon>Spiralia</taxon>
        <taxon>Lophotrochozoa</taxon>
        <taxon>Annelida</taxon>
        <taxon>Polychaeta</taxon>
        <taxon>Polychaeta incertae sedis</taxon>
        <taxon>Dinophilidae</taxon>
        <taxon>Dimorphilus</taxon>
    </lineage>
</organism>
<dbReference type="InterPro" id="IPR006047">
    <property type="entry name" value="GH13_cat_dom"/>
</dbReference>
<name>A0A7I8VR18_9ANNE</name>
<dbReference type="FunFam" id="3.90.400.10:FF:000001">
    <property type="entry name" value="Maltase A3, isoform A"/>
    <property type="match status" value="1"/>
</dbReference>
<feature type="region of interest" description="Disordered" evidence="2">
    <location>
        <begin position="1"/>
        <end position="25"/>
    </location>
</feature>
<evidence type="ECO:0000313" key="5">
    <source>
        <dbReference type="EMBL" id="CAD5118687.1"/>
    </source>
</evidence>
<dbReference type="Gene3D" id="2.60.40.1180">
    <property type="entry name" value="Golgi alpha-mannosidase II"/>
    <property type="match status" value="1"/>
</dbReference>
<evidence type="ECO:0000256" key="3">
    <source>
        <dbReference type="SAM" id="Phobius"/>
    </source>
</evidence>
<dbReference type="Gene3D" id="3.20.20.80">
    <property type="entry name" value="Glycosidases"/>
    <property type="match status" value="1"/>
</dbReference>
<dbReference type="SUPFAM" id="SSF51445">
    <property type="entry name" value="(Trans)glycosidases"/>
    <property type="match status" value="1"/>
</dbReference>
<sequence length="623" mass="72648">MKRRQIGTVGKQTTTPEGNSNNVQHQEGVECPWKEALIVLSVSLLVVFVLVPLLAFSWPIPPRTDLHWWQTGVIYQVYPRSFQDSNSDGIGDLKGIESRLDYLKWLGVSGVWISPFYKSPMADFGYDISDYKDVDPIFGTLSDFDDLIKAAHEKGLKIIIDQVPNHTSNQHKWFLESKKDPKSKYADYYIWHKGIDMGNGKRKPPNNWLNFFKGSAWTWDEDRQAYYFHQFTKEQPDLNYRNPAVRQEILDTFKFWLDRGVDGFRVDVAPLLLEEEHLKDEPLSNIPGFGSDEYFSLKHTYTHNLPETHEIFRSWRKLFDDHLEKTGKYIYMVLEAWDDDIEKWMSFYHSGADMPFNFLFAFNLNSTCNAKCISNYVDTWLSNMPKKKWANWLTGNHDQPRIGSRMGKQFTKLLNVLLLTLPGTPTTYYGEEIGMQNIEVSFEDTQDPFGRNYGKDRYQEVSRDPCRSPMQWNSEKNAGFSNSSKTWLPVHPGYKTLNVEKQNSSIYSDISLYRELIELRQTPSIQYGSLNTTLITDNVYTYVRWIKGVFNAKFIIILNLGSEKEVLDFHNMPKNYRPLKHFPKKGKVVIDTLVTEHQSRVGEEVQLNQVLVMPEQALIIRFY</sequence>
<keyword evidence="3" id="KW-0812">Transmembrane</keyword>
<dbReference type="OrthoDB" id="1740265at2759"/>